<dbReference type="GO" id="GO:0003676">
    <property type="term" value="F:nucleic acid binding"/>
    <property type="evidence" value="ECO:0007669"/>
    <property type="project" value="InterPro"/>
</dbReference>
<gene>
    <name evidence="2" type="ORF">Sradi_4389000</name>
</gene>
<dbReference type="InterPro" id="IPR036397">
    <property type="entry name" value="RNaseH_sf"/>
</dbReference>
<evidence type="ECO:0000313" key="2">
    <source>
        <dbReference type="EMBL" id="KAL0345577.1"/>
    </source>
</evidence>
<feature type="domain" description="RNase H type-1" evidence="1">
    <location>
        <begin position="28"/>
        <end position="128"/>
    </location>
</feature>
<dbReference type="InterPro" id="IPR044730">
    <property type="entry name" value="RNase_H-like_dom_plant"/>
</dbReference>
<dbReference type="InterPro" id="IPR012337">
    <property type="entry name" value="RNaseH-like_sf"/>
</dbReference>
<evidence type="ECO:0000259" key="1">
    <source>
        <dbReference type="PROSITE" id="PS50879"/>
    </source>
</evidence>
<accession>A0AAW2NQ32</accession>
<dbReference type="AlphaFoldDB" id="A0AAW2NQ32"/>
<organism evidence="2">
    <name type="scientific">Sesamum radiatum</name>
    <name type="common">Black benniseed</name>
    <dbReference type="NCBI Taxonomy" id="300843"/>
    <lineage>
        <taxon>Eukaryota</taxon>
        <taxon>Viridiplantae</taxon>
        <taxon>Streptophyta</taxon>
        <taxon>Embryophyta</taxon>
        <taxon>Tracheophyta</taxon>
        <taxon>Spermatophyta</taxon>
        <taxon>Magnoliopsida</taxon>
        <taxon>eudicotyledons</taxon>
        <taxon>Gunneridae</taxon>
        <taxon>Pentapetalae</taxon>
        <taxon>asterids</taxon>
        <taxon>lamiids</taxon>
        <taxon>Lamiales</taxon>
        <taxon>Pedaliaceae</taxon>
        <taxon>Sesamum</taxon>
    </lineage>
</organism>
<name>A0AAW2NQ32_SESRA</name>
<dbReference type="GO" id="GO:0004523">
    <property type="term" value="F:RNA-DNA hybrid ribonuclease activity"/>
    <property type="evidence" value="ECO:0007669"/>
    <property type="project" value="InterPro"/>
</dbReference>
<dbReference type="CDD" id="cd06222">
    <property type="entry name" value="RNase_H_like"/>
    <property type="match status" value="1"/>
</dbReference>
<dbReference type="InterPro" id="IPR002156">
    <property type="entry name" value="RNaseH_domain"/>
</dbReference>
<proteinExistence type="predicted"/>
<comment type="caution">
    <text evidence="2">The sequence shown here is derived from an EMBL/GenBank/DDBJ whole genome shotgun (WGS) entry which is preliminary data.</text>
</comment>
<dbReference type="SUPFAM" id="SSF53098">
    <property type="entry name" value="Ribonuclease H-like"/>
    <property type="match status" value="1"/>
</dbReference>
<protein>
    <submittedName>
        <fullName evidence="2">Ribonuclease H protein</fullName>
    </submittedName>
</protein>
<dbReference type="InterPro" id="IPR053151">
    <property type="entry name" value="RNase_H-like"/>
</dbReference>
<dbReference type="Gene3D" id="3.30.420.10">
    <property type="entry name" value="Ribonuclease H-like superfamily/Ribonuclease H"/>
    <property type="match status" value="1"/>
</dbReference>
<sequence>MQQKYLEFRFQKLYFTRKYELIFWEKPEEGWVKLNTDGASRGNSSVAGVSGIIRNHFGEVLLAFQELLRIASNIQAELSALHRGLLICKERGFIRVWIELDALSVLQLLKKPLSGAWQYQLILQQIKE</sequence>
<dbReference type="Pfam" id="PF13456">
    <property type="entry name" value="RVT_3"/>
    <property type="match status" value="1"/>
</dbReference>
<reference evidence="2" key="1">
    <citation type="submission" date="2020-06" db="EMBL/GenBank/DDBJ databases">
        <authorList>
            <person name="Li T."/>
            <person name="Hu X."/>
            <person name="Zhang T."/>
            <person name="Song X."/>
            <person name="Zhang H."/>
            <person name="Dai N."/>
            <person name="Sheng W."/>
            <person name="Hou X."/>
            <person name="Wei L."/>
        </authorList>
    </citation>
    <scope>NUCLEOTIDE SEQUENCE</scope>
    <source>
        <strain evidence="2">G02</strain>
        <tissue evidence="2">Leaf</tissue>
    </source>
</reference>
<reference evidence="2" key="2">
    <citation type="journal article" date="2024" name="Plant">
        <title>Genomic evolution and insights into agronomic trait innovations of Sesamum species.</title>
        <authorList>
            <person name="Miao H."/>
            <person name="Wang L."/>
            <person name="Qu L."/>
            <person name="Liu H."/>
            <person name="Sun Y."/>
            <person name="Le M."/>
            <person name="Wang Q."/>
            <person name="Wei S."/>
            <person name="Zheng Y."/>
            <person name="Lin W."/>
            <person name="Duan Y."/>
            <person name="Cao H."/>
            <person name="Xiong S."/>
            <person name="Wang X."/>
            <person name="Wei L."/>
            <person name="Li C."/>
            <person name="Ma Q."/>
            <person name="Ju M."/>
            <person name="Zhao R."/>
            <person name="Li G."/>
            <person name="Mu C."/>
            <person name="Tian Q."/>
            <person name="Mei H."/>
            <person name="Zhang T."/>
            <person name="Gao T."/>
            <person name="Zhang H."/>
        </authorList>
    </citation>
    <scope>NUCLEOTIDE SEQUENCE</scope>
    <source>
        <strain evidence="2">G02</strain>
    </source>
</reference>
<dbReference type="PROSITE" id="PS50879">
    <property type="entry name" value="RNASE_H_1"/>
    <property type="match status" value="1"/>
</dbReference>
<dbReference type="PANTHER" id="PTHR47723">
    <property type="entry name" value="OS05G0353850 PROTEIN"/>
    <property type="match status" value="1"/>
</dbReference>
<dbReference type="EMBL" id="JACGWJ010000019">
    <property type="protein sequence ID" value="KAL0345577.1"/>
    <property type="molecule type" value="Genomic_DNA"/>
</dbReference>
<dbReference type="PANTHER" id="PTHR47723:SF19">
    <property type="entry name" value="POLYNUCLEOTIDYL TRANSFERASE, RIBONUCLEASE H-LIKE SUPERFAMILY PROTEIN"/>
    <property type="match status" value="1"/>
</dbReference>